<feature type="region of interest" description="Disordered" evidence="1">
    <location>
        <begin position="56"/>
        <end position="76"/>
    </location>
</feature>
<dbReference type="RefSeq" id="WP_101518532.1">
    <property type="nucleotide sequence ID" value="NZ_PKUS01000023.1"/>
</dbReference>
<sequence length="76" mass="8256">MVQNTLIARAGRGLLDLVALLLRGAGALCAAFGSLLITLFSLSGDHEADQLSEDQRIIRDSDTDGSRSHLYDHKLY</sequence>
<gene>
    <name evidence="3" type="ORF">C0039_15200</name>
</gene>
<protein>
    <submittedName>
        <fullName evidence="3">Uncharacterized protein</fullName>
    </submittedName>
</protein>
<dbReference type="Proteomes" id="UP000235005">
    <property type="component" value="Unassembled WGS sequence"/>
</dbReference>
<comment type="caution">
    <text evidence="3">The sequence shown here is derived from an EMBL/GenBank/DDBJ whole genome shotgun (WGS) entry which is preliminary data.</text>
</comment>
<keyword evidence="2" id="KW-0812">Transmembrane</keyword>
<organism evidence="3 4">
    <name type="scientific">Pseudohalioglobus lutimaris</name>
    <dbReference type="NCBI Taxonomy" id="1737061"/>
    <lineage>
        <taxon>Bacteria</taxon>
        <taxon>Pseudomonadati</taxon>
        <taxon>Pseudomonadota</taxon>
        <taxon>Gammaproteobacteria</taxon>
        <taxon>Cellvibrionales</taxon>
        <taxon>Halieaceae</taxon>
        <taxon>Pseudohalioglobus</taxon>
    </lineage>
</organism>
<evidence type="ECO:0000313" key="3">
    <source>
        <dbReference type="EMBL" id="PLW67765.1"/>
    </source>
</evidence>
<accession>A0A2N5WZT8</accession>
<keyword evidence="4" id="KW-1185">Reference proteome</keyword>
<keyword evidence="2" id="KW-0472">Membrane</keyword>
<evidence type="ECO:0000256" key="1">
    <source>
        <dbReference type="SAM" id="MobiDB-lite"/>
    </source>
</evidence>
<name>A0A2N5WZT8_9GAMM</name>
<proteinExistence type="predicted"/>
<reference evidence="3 4" key="1">
    <citation type="submission" date="2018-01" db="EMBL/GenBank/DDBJ databases">
        <title>The draft genome sequence of Halioglobus lutimaris HF004.</title>
        <authorList>
            <person name="Du Z.-J."/>
            <person name="Shi M.-J."/>
        </authorList>
    </citation>
    <scope>NUCLEOTIDE SEQUENCE [LARGE SCALE GENOMIC DNA]</scope>
    <source>
        <strain evidence="3 4">HF004</strain>
    </source>
</reference>
<dbReference type="EMBL" id="PKUS01000023">
    <property type="protein sequence ID" value="PLW67765.1"/>
    <property type="molecule type" value="Genomic_DNA"/>
</dbReference>
<feature type="transmembrane region" description="Helical" evidence="2">
    <location>
        <begin position="20"/>
        <end position="42"/>
    </location>
</feature>
<evidence type="ECO:0000313" key="4">
    <source>
        <dbReference type="Proteomes" id="UP000235005"/>
    </source>
</evidence>
<evidence type="ECO:0000256" key="2">
    <source>
        <dbReference type="SAM" id="Phobius"/>
    </source>
</evidence>
<dbReference type="AlphaFoldDB" id="A0A2N5WZT8"/>
<keyword evidence="2" id="KW-1133">Transmembrane helix</keyword>